<accession>A0A0E9TT41</accession>
<protein>
    <submittedName>
        <fullName evidence="1">Uncharacterized protein</fullName>
    </submittedName>
</protein>
<dbReference type="EMBL" id="GBXM01052684">
    <property type="protein sequence ID" value="JAH55893.1"/>
    <property type="molecule type" value="Transcribed_RNA"/>
</dbReference>
<name>A0A0E9TT41_ANGAN</name>
<proteinExistence type="predicted"/>
<sequence length="24" mass="2682">MELLGTESYGFNSQEDVASARYLT</sequence>
<reference evidence="1" key="2">
    <citation type="journal article" date="2015" name="Fish Shellfish Immunol.">
        <title>Early steps in the European eel (Anguilla anguilla)-Vibrio vulnificus interaction in the gills: Role of the RtxA13 toxin.</title>
        <authorList>
            <person name="Callol A."/>
            <person name="Pajuelo D."/>
            <person name="Ebbesson L."/>
            <person name="Teles M."/>
            <person name="MacKenzie S."/>
            <person name="Amaro C."/>
        </authorList>
    </citation>
    <scope>NUCLEOTIDE SEQUENCE</scope>
</reference>
<dbReference type="AlphaFoldDB" id="A0A0E9TT41"/>
<evidence type="ECO:0000313" key="1">
    <source>
        <dbReference type="EMBL" id="JAH55893.1"/>
    </source>
</evidence>
<organism evidence="1">
    <name type="scientific">Anguilla anguilla</name>
    <name type="common">European freshwater eel</name>
    <name type="synonym">Muraena anguilla</name>
    <dbReference type="NCBI Taxonomy" id="7936"/>
    <lineage>
        <taxon>Eukaryota</taxon>
        <taxon>Metazoa</taxon>
        <taxon>Chordata</taxon>
        <taxon>Craniata</taxon>
        <taxon>Vertebrata</taxon>
        <taxon>Euteleostomi</taxon>
        <taxon>Actinopterygii</taxon>
        <taxon>Neopterygii</taxon>
        <taxon>Teleostei</taxon>
        <taxon>Anguilliformes</taxon>
        <taxon>Anguillidae</taxon>
        <taxon>Anguilla</taxon>
    </lineage>
</organism>
<reference evidence="1" key="1">
    <citation type="submission" date="2014-11" db="EMBL/GenBank/DDBJ databases">
        <authorList>
            <person name="Amaro Gonzalez C."/>
        </authorList>
    </citation>
    <scope>NUCLEOTIDE SEQUENCE</scope>
</reference>